<evidence type="ECO:0000256" key="14">
    <source>
        <dbReference type="ARBA" id="ARBA00023098"/>
    </source>
</evidence>
<dbReference type="InterPro" id="IPR036394">
    <property type="entry name" value="Ribosomal_uL22_sf"/>
</dbReference>
<dbReference type="EC" id="3.1.4.12" evidence="6"/>
<feature type="transmembrane region" description="Helical" evidence="18">
    <location>
        <begin position="314"/>
        <end position="336"/>
    </location>
</feature>
<dbReference type="GO" id="GO:0016020">
    <property type="term" value="C:membrane"/>
    <property type="evidence" value="ECO:0007669"/>
    <property type="project" value="UniProtKB-SubCell"/>
</dbReference>
<evidence type="ECO:0000256" key="12">
    <source>
        <dbReference type="ARBA" id="ARBA00022980"/>
    </source>
</evidence>
<evidence type="ECO:0000256" key="16">
    <source>
        <dbReference type="ARBA" id="ARBA00023274"/>
    </source>
</evidence>
<evidence type="ECO:0000256" key="9">
    <source>
        <dbReference type="ARBA" id="ARBA00022801"/>
    </source>
</evidence>
<dbReference type="SUPFAM" id="SSF54843">
    <property type="entry name" value="Ribosomal protein L22"/>
    <property type="match status" value="1"/>
</dbReference>
<accession>A0A0N5AQ02</accession>
<keyword evidence="9" id="KW-0378">Hydrolase</keyword>
<evidence type="ECO:0000313" key="21">
    <source>
        <dbReference type="Proteomes" id="UP000046393"/>
    </source>
</evidence>
<dbReference type="GO" id="GO:0006412">
    <property type="term" value="P:translation"/>
    <property type="evidence" value="ECO:0007669"/>
    <property type="project" value="InterPro"/>
</dbReference>
<evidence type="ECO:0000256" key="15">
    <source>
        <dbReference type="ARBA" id="ARBA00023136"/>
    </source>
</evidence>
<keyword evidence="14" id="KW-0443">Lipid metabolism</keyword>
<dbReference type="GO" id="GO:0046872">
    <property type="term" value="F:metal ion binding"/>
    <property type="evidence" value="ECO:0007669"/>
    <property type="project" value="UniProtKB-KW"/>
</dbReference>
<evidence type="ECO:0000259" key="20">
    <source>
        <dbReference type="Pfam" id="PF03372"/>
    </source>
</evidence>
<evidence type="ECO:0000256" key="10">
    <source>
        <dbReference type="ARBA" id="ARBA00022842"/>
    </source>
</evidence>
<evidence type="ECO:0000256" key="2">
    <source>
        <dbReference type="ARBA" id="ARBA00004760"/>
    </source>
</evidence>
<keyword evidence="19" id="KW-0732">Signal</keyword>
<keyword evidence="21" id="KW-1185">Reference proteome</keyword>
<evidence type="ECO:0000256" key="1">
    <source>
        <dbReference type="ARBA" id="ARBA00004141"/>
    </source>
</evidence>
<comment type="pathway">
    <text evidence="3">Sphingolipid metabolism.</text>
</comment>
<dbReference type="WBParaSite" id="SMUV_0000674501-mRNA-1">
    <property type="protein sequence ID" value="SMUV_0000674501-mRNA-1"/>
    <property type="gene ID" value="SMUV_0000674501"/>
</dbReference>
<organism evidence="21 22">
    <name type="scientific">Syphacia muris</name>
    <dbReference type="NCBI Taxonomy" id="451379"/>
    <lineage>
        <taxon>Eukaryota</taxon>
        <taxon>Metazoa</taxon>
        <taxon>Ecdysozoa</taxon>
        <taxon>Nematoda</taxon>
        <taxon>Chromadorea</taxon>
        <taxon>Rhabditida</taxon>
        <taxon>Spirurina</taxon>
        <taxon>Oxyuridomorpha</taxon>
        <taxon>Oxyuroidea</taxon>
        <taxon>Oxyuridae</taxon>
        <taxon>Syphacia</taxon>
    </lineage>
</organism>
<keyword evidence="13 18" id="KW-1133">Transmembrane helix</keyword>
<dbReference type="PANTHER" id="PTHR16320">
    <property type="entry name" value="SPHINGOMYELINASE FAMILY MEMBER"/>
    <property type="match status" value="1"/>
</dbReference>
<keyword evidence="8" id="KW-0479">Metal-binding</keyword>
<dbReference type="Gene3D" id="3.60.10.10">
    <property type="entry name" value="Endonuclease/exonuclease/phosphatase"/>
    <property type="match status" value="1"/>
</dbReference>
<dbReference type="GO" id="GO:0005840">
    <property type="term" value="C:ribosome"/>
    <property type="evidence" value="ECO:0007669"/>
    <property type="project" value="UniProtKB-KW"/>
</dbReference>
<evidence type="ECO:0000313" key="22">
    <source>
        <dbReference type="WBParaSite" id="SMUV_0000674501-mRNA-1"/>
    </source>
</evidence>
<evidence type="ECO:0000256" key="13">
    <source>
        <dbReference type="ARBA" id="ARBA00022989"/>
    </source>
</evidence>
<keyword evidence="11" id="KW-0746">Sphingolipid metabolism</keyword>
<protein>
    <recommendedName>
        <fullName evidence="6">sphingomyelin phosphodiesterase</fullName>
        <ecNumber evidence="6">3.1.4.12</ecNumber>
    </recommendedName>
</protein>
<dbReference type="STRING" id="451379.A0A0N5AQ02"/>
<dbReference type="GO" id="GO:0006665">
    <property type="term" value="P:sphingolipid metabolic process"/>
    <property type="evidence" value="ECO:0007669"/>
    <property type="project" value="UniProtKB-KW"/>
</dbReference>
<feature type="transmembrane region" description="Helical" evidence="18">
    <location>
        <begin position="71"/>
        <end position="90"/>
    </location>
</feature>
<dbReference type="Gene3D" id="3.90.470.10">
    <property type="entry name" value="Ribosomal protein L22/L17"/>
    <property type="match status" value="1"/>
</dbReference>
<dbReference type="GO" id="GO:0004767">
    <property type="term" value="F:sphingomyelin phosphodiesterase activity"/>
    <property type="evidence" value="ECO:0007669"/>
    <property type="project" value="UniProtKB-EC"/>
</dbReference>
<dbReference type="SUPFAM" id="SSF56219">
    <property type="entry name" value="DNase I-like"/>
    <property type="match status" value="1"/>
</dbReference>
<comment type="similarity">
    <text evidence="4">Belongs to the neutral sphingomyelinase family.</text>
</comment>
<reference evidence="22" key="1">
    <citation type="submission" date="2017-02" db="UniProtKB">
        <authorList>
            <consortium name="WormBaseParasite"/>
        </authorList>
    </citation>
    <scope>IDENTIFICATION</scope>
</reference>
<keyword evidence="15 18" id="KW-0472">Membrane</keyword>
<evidence type="ECO:0000256" key="7">
    <source>
        <dbReference type="ARBA" id="ARBA00022692"/>
    </source>
</evidence>
<evidence type="ECO:0000256" key="6">
    <source>
        <dbReference type="ARBA" id="ARBA00012369"/>
    </source>
</evidence>
<comment type="subcellular location">
    <subcellularLocation>
        <location evidence="1">Membrane</location>
        <topology evidence="1">Multi-pass membrane protein</topology>
    </subcellularLocation>
</comment>
<evidence type="ECO:0000256" key="17">
    <source>
        <dbReference type="RuleBase" id="RU004005"/>
    </source>
</evidence>
<dbReference type="Pfam" id="PF03372">
    <property type="entry name" value="Exo_endo_phos"/>
    <property type="match status" value="1"/>
</dbReference>
<keyword evidence="12 17" id="KW-0689">Ribosomal protein</keyword>
<keyword evidence="7 18" id="KW-0812">Transmembrane</keyword>
<evidence type="ECO:0000256" key="3">
    <source>
        <dbReference type="ARBA" id="ARBA00004991"/>
    </source>
</evidence>
<comment type="pathway">
    <text evidence="2">Lipid metabolism; sphingolipid metabolism.</text>
</comment>
<proteinExistence type="inferred from homology"/>
<dbReference type="GO" id="GO:1990904">
    <property type="term" value="C:ribonucleoprotein complex"/>
    <property type="evidence" value="ECO:0007669"/>
    <property type="project" value="UniProtKB-KW"/>
</dbReference>
<evidence type="ECO:0000256" key="4">
    <source>
        <dbReference type="ARBA" id="ARBA00006335"/>
    </source>
</evidence>
<dbReference type="AlphaFoldDB" id="A0A0N5AQ02"/>
<dbReference type="Pfam" id="PF00237">
    <property type="entry name" value="Ribosomal_L22"/>
    <property type="match status" value="1"/>
</dbReference>
<evidence type="ECO:0000256" key="19">
    <source>
        <dbReference type="SAM" id="SignalP"/>
    </source>
</evidence>
<feature type="signal peptide" evidence="19">
    <location>
        <begin position="1"/>
        <end position="16"/>
    </location>
</feature>
<dbReference type="InterPro" id="IPR001063">
    <property type="entry name" value="Ribosomal_uL22"/>
</dbReference>
<evidence type="ECO:0000256" key="5">
    <source>
        <dbReference type="ARBA" id="ARBA00009451"/>
    </source>
</evidence>
<comment type="similarity">
    <text evidence="5 17">Belongs to the universal ribosomal protein uL22 family.</text>
</comment>
<dbReference type="InterPro" id="IPR005135">
    <property type="entry name" value="Endo/exonuclease/phosphatase"/>
</dbReference>
<evidence type="ECO:0000256" key="11">
    <source>
        <dbReference type="ARBA" id="ARBA00022919"/>
    </source>
</evidence>
<keyword evidence="16 17" id="KW-0687">Ribonucleoprotein</keyword>
<feature type="domain" description="Endonuclease/exonuclease/phosphatase" evidence="20">
    <location>
        <begin position="9"/>
        <end position="206"/>
    </location>
</feature>
<evidence type="ECO:0000256" key="18">
    <source>
        <dbReference type="SAM" id="Phobius"/>
    </source>
</evidence>
<name>A0A0N5AQ02_9BILA</name>
<dbReference type="InterPro" id="IPR038772">
    <property type="entry name" value="Sph/SMPD2-like"/>
</dbReference>
<feature type="chain" id="PRO_5005893315" description="sphingomyelin phosphodiesterase" evidence="19">
    <location>
        <begin position="17"/>
        <end position="607"/>
    </location>
</feature>
<sequence>MSVLLRVLTLNCWALPQPWPIGSKDRHYRIMKLIEALLRTEYDIVALQEIWGENDYDQINSNIKRAYPYSFYFHSGFTGSGVCVFTRYPIVSTIMHRYSLNGFAHHVHRGDWFGGKVVGMVELEVENFRINFYTTHLHAEYNRENDLYLPHRLSQAFELSQFVKHTSNSADAVILTGDFNLEPEDLGYRVIVNNSQLKDAWLFRPMVLQNKDDNESGMTCDRPDNCYTPATKEFMNSSGKPSIVLKNCENRLGKIPGDSGLNYSDHLGVYGEFVISADKRKDDPQLFITSSELLKEAIPILSKGQTRVRFDRRLFLGLCIVLIALFICTLNVEIYYPSFSILMFCRSIVTKVSELSLKPFLLVSRYGSGSSTELVVPVKVSNTEEWRRRSSLHKLKIQRFQEVKPKLYYAPEWNLDEYPDGEEGPVDPLRKYGTTPEKWEYYNKVVWGPNFVVPETGLRKRKEVYHCLQSVHCSPKKMWRVCHLVQRRNVDDALMQLRYAAYSRASNLMTQLLQETKKRAAEEFYVEFPSDMHVAEAFAIQCNIIKSSRRHAHEMWHDIKHRYINIFVRLEEGEGPGLNEETRKKNGWQKMEEYYQYLRSREIKYSI</sequence>
<dbReference type="GO" id="GO:0003735">
    <property type="term" value="F:structural constituent of ribosome"/>
    <property type="evidence" value="ECO:0007669"/>
    <property type="project" value="InterPro"/>
</dbReference>
<dbReference type="InterPro" id="IPR036691">
    <property type="entry name" value="Endo/exonu/phosph_ase_sf"/>
</dbReference>
<evidence type="ECO:0000256" key="8">
    <source>
        <dbReference type="ARBA" id="ARBA00022723"/>
    </source>
</evidence>
<keyword evidence="10" id="KW-0460">Magnesium</keyword>
<dbReference type="Proteomes" id="UP000046393">
    <property type="component" value="Unplaced"/>
</dbReference>
<dbReference type="PANTHER" id="PTHR16320:SF24">
    <property type="entry name" value="PHOSPHODIESTERASE, PUTATIVE-RELATED"/>
    <property type="match status" value="1"/>
</dbReference>